<feature type="transmembrane region" description="Helical" evidence="7">
    <location>
        <begin position="37"/>
        <end position="57"/>
    </location>
</feature>
<evidence type="ECO:0000313" key="9">
    <source>
        <dbReference type="EMBL" id="NBI05455.1"/>
    </source>
</evidence>
<dbReference type="RefSeq" id="WP_160195960.1">
    <property type="nucleotide sequence ID" value="NZ_QXXA01000001.1"/>
</dbReference>
<evidence type="ECO:0000313" key="10">
    <source>
        <dbReference type="Proteomes" id="UP000467132"/>
    </source>
</evidence>
<dbReference type="Gene3D" id="3.30.240.20">
    <property type="entry name" value="bsu07140 like domains"/>
    <property type="match status" value="1"/>
</dbReference>
<proteinExistence type="inferred from homology"/>
<comment type="caution">
    <text evidence="9">The sequence shown here is derived from an EMBL/GenBank/DDBJ whole genome shotgun (WGS) entry which is preliminary data.</text>
</comment>
<protein>
    <submittedName>
        <fullName evidence="9">DUF421 domain-containing protein</fullName>
    </submittedName>
</protein>
<keyword evidence="5 7" id="KW-1133">Transmembrane helix</keyword>
<dbReference type="Proteomes" id="UP000467132">
    <property type="component" value="Unassembled WGS sequence"/>
</dbReference>
<feature type="transmembrane region" description="Helical" evidence="7">
    <location>
        <begin position="63"/>
        <end position="85"/>
    </location>
</feature>
<dbReference type="OrthoDB" id="1682423at2"/>
<feature type="domain" description="YetF C-terminal" evidence="8">
    <location>
        <begin position="86"/>
        <end position="155"/>
    </location>
</feature>
<comment type="similarity">
    <text evidence="2">Belongs to the UPF0702 family.</text>
</comment>
<evidence type="ECO:0000256" key="3">
    <source>
        <dbReference type="ARBA" id="ARBA00022475"/>
    </source>
</evidence>
<dbReference type="EMBL" id="QXXA01000001">
    <property type="protein sequence ID" value="NBI05455.1"/>
    <property type="molecule type" value="Genomic_DNA"/>
</dbReference>
<keyword evidence="4 7" id="KW-0812">Transmembrane</keyword>
<evidence type="ECO:0000256" key="1">
    <source>
        <dbReference type="ARBA" id="ARBA00004651"/>
    </source>
</evidence>
<dbReference type="PANTHER" id="PTHR34582">
    <property type="entry name" value="UPF0702 TRANSMEMBRANE PROTEIN YCAP"/>
    <property type="match status" value="1"/>
</dbReference>
<keyword evidence="6 7" id="KW-0472">Membrane</keyword>
<evidence type="ECO:0000256" key="4">
    <source>
        <dbReference type="ARBA" id="ARBA00022692"/>
    </source>
</evidence>
<dbReference type="InterPro" id="IPR023090">
    <property type="entry name" value="UPF0702_alpha/beta_dom_sf"/>
</dbReference>
<name>A0A845QSE4_9CLOT</name>
<feature type="transmembrane region" description="Helical" evidence="7">
    <location>
        <begin position="12"/>
        <end position="30"/>
    </location>
</feature>
<dbReference type="Pfam" id="PF04239">
    <property type="entry name" value="DUF421"/>
    <property type="match status" value="1"/>
</dbReference>
<organism evidence="9 10">
    <name type="scientific">Senegalia massiliensis</name>
    <dbReference type="NCBI Taxonomy" id="1720316"/>
    <lineage>
        <taxon>Bacteria</taxon>
        <taxon>Bacillati</taxon>
        <taxon>Bacillota</taxon>
        <taxon>Clostridia</taxon>
        <taxon>Eubacteriales</taxon>
        <taxon>Clostridiaceae</taxon>
        <taxon>Senegalia</taxon>
    </lineage>
</organism>
<dbReference type="GO" id="GO:0005886">
    <property type="term" value="C:plasma membrane"/>
    <property type="evidence" value="ECO:0007669"/>
    <property type="project" value="UniProtKB-SubCell"/>
</dbReference>
<evidence type="ECO:0000256" key="5">
    <source>
        <dbReference type="ARBA" id="ARBA00022989"/>
    </source>
</evidence>
<dbReference type="InterPro" id="IPR007353">
    <property type="entry name" value="DUF421"/>
</dbReference>
<keyword evidence="10" id="KW-1185">Reference proteome</keyword>
<evidence type="ECO:0000256" key="6">
    <source>
        <dbReference type="ARBA" id="ARBA00023136"/>
    </source>
</evidence>
<reference evidence="9 10" key="1">
    <citation type="submission" date="2018-08" db="EMBL/GenBank/DDBJ databases">
        <title>Murine metabolic-syndrome-specific gut microbial biobank.</title>
        <authorList>
            <person name="Liu C."/>
        </authorList>
    </citation>
    <scope>NUCLEOTIDE SEQUENCE [LARGE SCALE GENOMIC DNA]</scope>
    <source>
        <strain evidence="9 10">583</strain>
    </source>
</reference>
<evidence type="ECO:0000259" key="8">
    <source>
        <dbReference type="Pfam" id="PF04239"/>
    </source>
</evidence>
<evidence type="ECO:0000256" key="2">
    <source>
        <dbReference type="ARBA" id="ARBA00006448"/>
    </source>
</evidence>
<dbReference type="PANTHER" id="PTHR34582:SF6">
    <property type="entry name" value="UPF0702 TRANSMEMBRANE PROTEIN YCAP"/>
    <property type="match status" value="1"/>
</dbReference>
<dbReference type="AlphaFoldDB" id="A0A845QSE4"/>
<comment type="subcellular location">
    <subcellularLocation>
        <location evidence="1">Cell membrane</location>
        <topology evidence="1">Multi-pass membrane protein</topology>
    </subcellularLocation>
</comment>
<sequence>MHKHLVEDPIYLVRAIGVYFLALLTVRLMGKRSIGELGAFDFVLMTGIGHIMSAVALERKIPFHDGILVLVTIAALEVVLAVVAYKSRKVAKVIEGRPRYLIKDGKILKENMRKEKFNIYNLRQELRIFGVDDEKEVEKATIEASGKFSVILKKTEGHVRRKDLGIYKEDGRPQYIDKKIYEIKSEIDRLNITLNNLIIEVRKMNRDE</sequence>
<keyword evidence="3" id="KW-1003">Cell membrane</keyword>
<evidence type="ECO:0000256" key="7">
    <source>
        <dbReference type="SAM" id="Phobius"/>
    </source>
</evidence>
<accession>A0A845QSE4</accession>
<gene>
    <name evidence="9" type="ORF">D3Z33_01125</name>
</gene>